<evidence type="ECO:0008006" key="4">
    <source>
        <dbReference type="Google" id="ProtNLM"/>
    </source>
</evidence>
<keyword evidence="3" id="KW-1185">Reference proteome</keyword>
<evidence type="ECO:0000256" key="1">
    <source>
        <dbReference type="SAM" id="Phobius"/>
    </source>
</evidence>
<keyword evidence="1" id="KW-0472">Membrane</keyword>
<comment type="caution">
    <text evidence="2">The sequence shown here is derived from an EMBL/GenBank/DDBJ whole genome shotgun (WGS) entry which is preliminary data.</text>
</comment>
<sequence>MKFGLKSLFWSAGSLLLLLSVLLLPALNVLTVTLMMVPYVILYTMLPTKSFAIQAAVVLAIAFLIAGPVAPVVGLFFLVPAVIMGHLYRKKPLPGLY</sequence>
<reference evidence="2 3" key="1">
    <citation type="submission" date="2021-04" db="EMBL/GenBank/DDBJ databases">
        <title>Draft genome sequence of Paenibacillus cisolokensis, LC2-13A.</title>
        <authorList>
            <person name="Uke A."/>
            <person name="Chhe C."/>
            <person name="Baramee S."/>
            <person name="Kosugi A."/>
        </authorList>
    </citation>
    <scope>NUCLEOTIDE SEQUENCE [LARGE SCALE GENOMIC DNA]</scope>
    <source>
        <strain evidence="2 3">LC2-13A</strain>
    </source>
</reference>
<feature type="transmembrane region" description="Helical" evidence="1">
    <location>
        <begin position="55"/>
        <end position="83"/>
    </location>
</feature>
<keyword evidence="1" id="KW-0812">Transmembrane</keyword>
<proteinExistence type="predicted"/>
<organism evidence="2 3">
    <name type="scientific">Paenibacillus cisolokensis</name>
    <dbReference type="NCBI Taxonomy" id="1658519"/>
    <lineage>
        <taxon>Bacteria</taxon>
        <taxon>Bacillati</taxon>
        <taxon>Bacillota</taxon>
        <taxon>Bacilli</taxon>
        <taxon>Bacillales</taxon>
        <taxon>Paenibacillaceae</taxon>
        <taxon>Paenibacillus</taxon>
    </lineage>
</organism>
<dbReference type="Proteomes" id="UP000680304">
    <property type="component" value="Unassembled WGS sequence"/>
</dbReference>
<accession>A0ABQ4N6U8</accession>
<gene>
    <name evidence="2" type="ORF">PACILC2_25220</name>
</gene>
<name>A0ABQ4N6U8_9BACL</name>
<protein>
    <recommendedName>
        <fullName evidence="4">DUF2232 domain-containing protein</fullName>
    </recommendedName>
</protein>
<dbReference type="EMBL" id="BOVJ01000075">
    <property type="protein sequence ID" value="GIQ63954.1"/>
    <property type="molecule type" value="Genomic_DNA"/>
</dbReference>
<evidence type="ECO:0000313" key="3">
    <source>
        <dbReference type="Proteomes" id="UP000680304"/>
    </source>
</evidence>
<keyword evidence="1" id="KW-1133">Transmembrane helix</keyword>
<evidence type="ECO:0000313" key="2">
    <source>
        <dbReference type="EMBL" id="GIQ63954.1"/>
    </source>
</evidence>